<feature type="binding site" evidence="8">
    <location>
        <position position="412"/>
    </location>
    <ligand>
        <name>Zn(2+)</name>
        <dbReference type="ChEBI" id="CHEBI:29105"/>
    </ligand>
</feature>
<gene>
    <name evidence="10" type="ORF">EV695_3125</name>
</gene>
<dbReference type="GO" id="GO:0000105">
    <property type="term" value="P:L-histidine biosynthetic process"/>
    <property type="evidence" value="ECO:0007669"/>
    <property type="project" value="InterPro"/>
</dbReference>
<dbReference type="SUPFAM" id="SSF53720">
    <property type="entry name" value="ALDH-like"/>
    <property type="match status" value="1"/>
</dbReference>
<evidence type="ECO:0000256" key="5">
    <source>
        <dbReference type="PIRSR" id="PIRSR000099-1"/>
    </source>
</evidence>
<feature type="active site" description="Proton acceptor" evidence="5">
    <location>
        <position position="320"/>
    </location>
</feature>
<feature type="binding site" evidence="7">
    <location>
        <position position="353"/>
    </location>
    <ligand>
        <name>substrate</name>
    </ligand>
</feature>
<dbReference type="Gene3D" id="3.40.50.1980">
    <property type="entry name" value="Nitrogenase molybdenum iron protein domain"/>
    <property type="match status" value="2"/>
</dbReference>
<evidence type="ECO:0000256" key="8">
    <source>
        <dbReference type="PIRSR" id="PIRSR000099-4"/>
    </source>
</evidence>
<dbReference type="AlphaFoldDB" id="A0A4R1EZ02"/>
<feature type="binding site" evidence="7">
    <location>
        <position position="252"/>
    </location>
    <ligand>
        <name>substrate</name>
    </ligand>
</feature>
<dbReference type="InterPro" id="IPR022695">
    <property type="entry name" value="Histidinol_DH_monofunct"/>
</dbReference>
<comment type="similarity">
    <text evidence="4 9">Belongs to the histidinol dehydrogenase family.</text>
</comment>
<dbReference type="InterPro" id="IPR016161">
    <property type="entry name" value="Ald_DH/histidinol_DH"/>
</dbReference>
<feature type="binding site" evidence="8">
    <location>
        <position position="252"/>
    </location>
    <ligand>
        <name>Zn(2+)</name>
        <dbReference type="ChEBI" id="CHEBI:29105"/>
    </ligand>
</feature>
<feature type="binding site" evidence="6">
    <location>
        <position position="204"/>
    </location>
    <ligand>
        <name>NAD(+)</name>
        <dbReference type="ChEBI" id="CHEBI:57540"/>
    </ligand>
</feature>
<keyword evidence="3 4" id="KW-0560">Oxidoreductase</keyword>
<keyword evidence="2 8" id="KW-0862">Zinc</keyword>
<organism evidence="10 11">
    <name type="scientific">Cocleimonas flava</name>
    <dbReference type="NCBI Taxonomy" id="634765"/>
    <lineage>
        <taxon>Bacteria</taxon>
        <taxon>Pseudomonadati</taxon>
        <taxon>Pseudomonadota</taxon>
        <taxon>Gammaproteobacteria</taxon>
        <taxon>Thiotrichales</taxon>
        <taxon>Thiotrichaceae</taxon>
        <taxon>Cocleimonas</taxon>
    </lineage>
</organism>
<evidence type="ECO:0000256" key="6">
    <source>
        <dbReference type="PIRSR" id="PIRSR000099-2"/>
    </source>
</evidence>
<protein>
    <submittedName>
        <fullName evidence="10">Sulfopropanediol 3-dehydrogenase</fullName>
    </submittedName>
</protein>
<evidence type="ECO:0000256" key="7">
    <source>
        <dbReference type="PIRSR" id="PIRSR000099-3"/>
    </source>
</evidence>
<dbReference type="GO" id="GO:0005829">
    <property type="term" value="C:cytosol"/>
    <property type="evidence" value="ECO:0007669"/>
    <property type="project" value="TreeGrafter"/>
</dbReference>
<feature type="active site" description="Proton acceptor" evidence="5">
    <location>
        <position position="319"/>
    </location>
</feature>
<comment type="cofactor">
    <cofactor evidence="8">
        <name>Zn(2+)</name>
        <dbReference type="ChEBI" id="CHEBI:29105"/>
    </cofactor>
    <text evidence="8">Binds 1 zinc ion per subunit.</text>
</comment>
<dbReference type="GO" id="GO:0051287">
    <property type="term" value="F:NAD binding"/>
    <property type="evidence" value="ECO:0007669"/>
    <property type="project" value="InterPro"/>
</dbReference>
<comment type="caution">
    <text evidence="10">The sequence shown here is derived from an EMBL/GenBank/DDBJ whole genome shotgun (WGS) entry which is preliminary data.</text>
</comment>
<dbReference type="PANTHER" id="PTHR21256:SF14">
    <property type="entry name" value="HISTIDINOL DEHYDROGENASE"/>
    <property type="match status" value="1"/>
</dbReference>
<feature type="binding site" evidence="8">
    <location>
        <position position="353"/>
    </location>
    <ligand>
        <name>Zn(2+)</name>
        <dbReference type="ChEBI" id="CHEBI:29105"/>
    </ligand>
</feature>
<evidence type="ECO:0000256" key="4">
    <source>
        <dbReference type="PIRNR" id="PIRNR000099"/>
    </source>
</evidence>
<dbReference type="EMBL" id="SMFQ01000004">
    <property type="protein sequence ID" value="TCJ85159.1"/>
    <property type="molecule type" value="Genomic_DNA"/>
</dbReference>
<dbReference type="Proteomes" id="UP000294887">
    <property type="component" value="Unassembled WGS sequence"/>
</dbReference>
<accession>A0A4R1EZ02</accession>
<evidence type="ECO:0000256" key="3">
    <source>
        <dbReference type="ARBA" id="ARBA00023002"/>
    </source>
</evidence>
<dbReference type="CDD" id="cd06572">
    <property type="entry name" value="Histidinol_dh"/>
    <property type="match status" value="1"/>
</dbReference>
<dbReference type="Pfam" id="PF00815">
    <property type="entry name" value="Histidinol_dh"/>
    <property type="match status" value="1"/>
</dbReference>
<dbReference type="NCBIfam" id="TIGR00069">
    <property type="entry name" value="hisD"/>
    <property type="match status" value="1"/>
</dbReference>
<evidence type="ECO:0000256" key="9">
    <source>
        <dbReference type="RuleBase" id="RU004175"/>
    </source>
</evidence>
<evidence type="ECO:0000256" key="2">
    <source>
        <dbReference type="ARBA" id="ARBA00022833"/>
    </source>
</evidence>
<dbReference type="PANTHER" id="PTHR21256">
    <property type="entry name" value="HISTIDINOL DEHYDROGENASE HDH"/>
    <property type="match status" value="1"/>
</dbReference>
<feature type="binding site" evidence="6">
    <location>
        <position position="119"/>
    </location>
    <ligand>
        <name>NAD(+)</name>
        <dbReference type="ChEBI" id="CHEBI:57540"/>
    </ligand>
</feature>
<keyword evidence="11" id="KW-1185">Reference proteome</keyword>
<feature type="binding site" evidence="7">
    <location>
        <position position="227"/>
    </location>
    <ligand>
        <name>substrate</name>
    </ligand>
</feature>
<name>A0A4R1EZ02_9GAMM</name>
<dbReference type="FunFam" id="3.40.50.1980:FF:000001">
    <property type="entry name" value="Histidinol dehydrogenase"/>
    <property type="match status" value="1"/>
</dbReference>
<proteinExistence type="inferred from homology"/>
<dbReference type="Gene3D" id="1.20.5.1300">
    <property type="match status" value="1"/>
</dbReference>
<reference evidence="10 11" key="1">
    <citation type="submission" date="2019-03" db="EMBL/GenBank/DDBJ databases">
        <title>Genomic Encyclopedia of Type Strains, Phase IV (KMG-IV): sequencing the most valuable type-strain genomes for metagenomic binning, comparative biology and taxonomic classification.</title>
        <authorList>
            <person name="Goeker M."/>
        </authorList>
    </citation>
    <scope>NUCLEOTIDE SEQUENCE [LARGE SCALE GENOMIC DNA]</scope>
    <source>
        <strain evidence="10 11">DSM 24830</strain>
    </source>
</reference>
<evidence type="ECO:0000313" key="10">
    <source>
        <dbReference type="EMBL" id="TCJ85159.1"/>
    </source>
</evidence>
<sequence length="440" mass="47482">MAVTYIKKAEMNATTLEDDTREIVSKMLKEIEAGGEERCAEYAKQLDGYEGNIVVTPEEIEAAEGRLSQQVKDDIKFAYDRVYGFAVKQREALIDFETELSPGLWAGQRQIPMQAAGCYVPGGRYAHVASAIMSVGTAKAAGVDHVIACSPPKPGHGINDAILYTANYCGADTILALGGVQGIAAMAFGLFTGKPADILVGPGNRFVAEAKRMLYGRVGIDLFAGPTEIAIIADHTADPVLVCSDLAGQAEHGFDSPAWLFTTDKALADKVIEMMPGVIAKLPETARNAATAAWRDYGEVILCDTDEEMAVISDQYAAEHLEVQAENLDWWVQRLRNYGSLFVGEETTVTYGDKCSGTNHILPTKGAGRYTGGLSASKFVKTVTTQRMTREANREVGAAAARISRLEGMEGHARSGDDRLAKYFPEEEFLLEIPGHGVEA</sequence>
<feature type="binding site" evidence="8">
    <location>
        <position position="249"/>
    </location>
    <ligand>
        <name>Zn(2+)</name>
        <dbReference type="ChEBI" id="CHEBI:29105"/>
    </ligand>
</feature>
<dbReference type="GO" id="GO:0046872">
    <property type="term" value="F:metal ion binding"/>
    <property type="evidence" value="ECO:0007669"/>
    <property type="project" value="UniProtKB-KW"/>
</dbReference>
<feature type="binding site" evidence="7">
    <location>
        <position position="249"/>
    </location>
    <ligand>
        <name>substrate</name>
    </ligand>
</feature>
<dbReference type="OrthoDB" id="9805269at2"/>
<evidence type="ECO:0000256" key="1">
    <source>
        <dbReference type="ARBA" id="ARBA00022723"/>
    </source>
</evidence>
<keyword evidence="6" id="KW-0520">NAD</keyword>
<dbReference type="PRINTS" id="PR00083">
    <property type="entry name" value="HOLDHDRGNASE"/>
</dbReference>
<dbReference type="PIRSF" id="PIRSF000099">
    <property type="entry name" value="Histidinol_dh"/>
    <property type="match status" value="1"/>
</dbReference>
<evidence type="ECO:0000313" key="11">
    <source>
        <dbReference type="Proteomes" id="UP000294887"/>
    </source>
</evidence>
<feature type="binding site" evidence="7">
    <location>
        <position position="320"/>
    </location>
    <ligand>
        <name>substrate</name>
    </ligand>
</feature>
<dbReference type="GO" id="GO:0004399">
    <property type="term" value="F:histidinol dehydrogenase activity"/>
    <property type="evidence" value="ECO:0007669"/>
    <property type="project" value="InterPro"/>
</dbReference>
<feature type="binding site" evidence="7">
    <location>
        <position position="412"/>
    </location>
    <ligand>
        <name>substrate</name>
    </ligand>
</feature>
<dbReference type="InterPro" id="IPR012131">
    <property type="entry name" value="Hstdl_DH"/>
</dbReference>
<feature type="binding site" evidence="7">
    <location>
        <position position="407"/>
    </location>
    <ligand>
        <name>substrate</name>
    </ligand>
</feature>
<feature type="binding site" evidence="6">
    <location>
        <position position="181"/>
    </location>
    <ligand>
        <name>NAD(+)</name>
        <dbReference type="ChEBI" id="CHEBI:57540"/>
    </ligand>
</feature>
<keyword evidence="1 8" id="KW-0479">Metal-binding</keyword>
<dbReference type="RefSeq" id="WP_131906864.1">
    <property type="nucleotide sequence ID" value="NZ_BAAAFU010000001.1"/>
</dbReference>